<name>A0A4R6KDV0_9ACTN</name>
<evidence type="ECO:0000313" key="3">
    <source>
        <dbReference type="Proteomes" id="UP000295388"/>
    </source>
</evidence>
<dbReference type="OrthoDB" id="3829398at2"/>
<proteinExistence type="predicted"/>
<evidence type="ECO:0000313" key="2">
    <source>
        <dbReference type="EMBL" id="TDO48661.1"/>
    </source>
</evidence>
<feature type="chain" id="PRO_5020646330" description="Lipoprotein LpqN" evidence="1">
    <location>
        <begin position="27"/>
        <end position="218"/>
    </location>
</feature>
<sequence length="218" mass="23314">MALNRTRTAGLAAAVAVLAGGTLATAAVAGTESATMPQATTSAWSAVGTSVPALKPSQVRYVHRYWGNPNTELGVVIWAPEGWKMVKLSTYEAKFTSPNKLWNLRVNGLVSPEKPLKTMVDAKVAALRGTKNIKFISRVNGTTKATNPAFGDMTFHHTTLTYSYQNAAGQTRLVVDRFVAVFGATHTHVEISTGGRPQDKAGLNAITAKATEDYIRLP</sequence>
<reference evidence="2 3" key="1">
    <citation type="submission" date="2019-03" db="EMBL/GenBank/DDBJ databases">
        <title>Genomic Encyclopedia of Type Strains, Phase III (KMG-III): the genomes of soil and plant-associated and newly described type strains.</title>
        <authorList>
            <person name="Whitman W."/>
        </authorList>
    </citation>
    <scope>NUCLEOTIDE SEQUENCE [LARGE SCALE GENOMIC DNA]</scope>
    <source>
        <strain evidence="2 3">VKM Ac-2527</strain>
    </source>
</reference>
<dbReference type="Proteomes" id="UP000295388">
    <property type="component" value="Unassembled WGS sequence"/>
</dbReference>
<dbReference type="EMBL" id="SNWQ01000007">
    <property type="protein sequence ID" value="TDO48661.1"/>
    <property type="molecule type" value="Genomic_DNA"/>
</dbReference>
<keyword evidence="1" id="KW-0732">Signal</keyword>
<gene>
    <name evidence="2" type="ORF">EV643_107291</name>
</gene>
<comment type="caution">
    <text evidence="2">The sequence shown here is derived from an EMBL/GenBank/DDBJ whole genome shotgun (WGS) entry which is preliminary data.</text>
</comment>
<organism evidence="2 3">
    <name type="scientific">Kribbella caucasensis</name>
    <dbReference type="NCBI Taxonomy" id="2512215"/>
    <lineage>
        <taxon>Bacteria</taxon>
        <taxon>Bacillati</taxon>
        <taxon>Actinomycetota</taxon>
        <taxon>Actinomycetes</taxon>
        <taxon>Propionibacteriales</taxon>
        <taxon>Kribbellaceae</taxon>
        <taxon>Kribbella</taxon>
    </lineage>
</organism>
<feature type="signal peptide" evidence="1">
    <location>
        <begin position="1"/>
        <end position="26"/>
    </location>
</feature>
<protein>
    <recommendedName>
        <fullName evidence="4">Lipoprotein LpqN</fullName>
    </recommendedName>
</protein>
<dbReference type="AlphaFoldDB" id="A0A4R6KDV0"/>
<evidence type="ECO:0000256" key="1">
    <source>
        <dbReference type="SAM" id="SignalP"/>
    </source>
</evidence>
<keyword evidence="3" id="KW-1185">Reference proteome</keyword>
<dbReference type="RefSeq" id="WP_133801065.1">
    <property type="nucleotide sequence ID" value="NZ_SNWQ01000007.1"/>
</dbReference>
<accession>A0A4R6KDV0</accession>
<evidence type="ECO:0008006" key="4">
    <source>
        <dbReference type="Google" id="ProtNLM"/>
    </source>
</evidence>